<keyword evidence="7 10" id="KW-0547">Nucleotide-binding</keyword>
<evidence type="ECO:0000256" key="12">
    <source>
        <dbReference type="RuleBase" id="RU000532"/>
    </source>
</evidence>
<evidence type="ECO:0000256" key="4">
    <source>
        <dbReference type="ARBA" id="ARBA00013061"/>
    </source>
</evidence>
<evidence type="ECO:0000256" key="3">
    <source>
        <dbReference type="ARBA" id="ARBA00008982"/>
    </source>
</evidence>
<comment type="pathway">
    <text evidence="2 10">Carbohydrate degradation; glycolysis; pyruvate from D-glyceraldehyde 3-phosphate: step 2/5.</text>
</comment>
<dbReference type="EMBL" id="PEVG01000014">
    <property type="protein sequence ID" value="PIU99648.1"/>
    <property type="molecule type" value="Genomic_DNA"/>
</dbReference>
<dbReference type="FunFam" id="3.40.50.1260:FF:000006">
    <property type="entry name" value="Phosphoglycerate kinase"/>
    <property type="match status" value="1"/>
</dbReference>
<evidence type="ECO:0000256" key="9">
    <source>
        <dbReference type="ARBA" id="ARBA00022840"/>
    </source>
</evidence>
<gene>
    <name evidence="10 13" type="primary">pgk</name>
    <name evidence="13" type="ORF">COS58_01200</name>
</gene>
<evidence type="ECO:0000256" key="5">
    <source>
        <dbReference type="ARBA" id="ARBA00016471"/>
    </source>
</evidence>
<dbReference type="UniPathway" id="UPA00109">
    <property type="reaction ID" value="UER00185"/>
</dbReference>
<feature type="binding site" evidence="10">
    <location>
        <position position="111"/>
    </location>
    <ligand>
        <name>substrate</name>
    </ligand>
</feature>
<evidence type="ECO:0000256" key="1">
    <source>
        <dbReference type="ARBA" id="ARBA00000642"/>
    </source>
</evidence>
<keyword evidence="6 10" id="KW-0808">Transferase</keyword>
<comment type="subunit">
    <text evidence="10">Monomer.</text>
</comment>
<accession>A0A2M7B984</accession>
<evidence type="ECO:0000313" key="14">
    <source>
        <dbReference type="Proteomes" id="UP000228561"/>
    </source>
</evidence>
<dbReference type="AlphaFoldDB" id="A0A2M7B984"/>
<keyword evidence="8 10" id="KW-0418">Kinase</keyword>
<dbReference type="PRINTS" id="PR00477">
    <property type="entry name" value="PHGLYCKINASE"/>
</dbReference>
<dbReference type="HAMAP" id="MF_00145">
    <property type="entry name" value="Phosphoglyc_kinase"/>
    <property type="match status" value="1"/>
</dbReference>
<dbReference type="InterPro" id="IPR015824">
    <property type="entry name" value="Phosphoglycerate_kinase_N"/>
</dbReference>
<feature type="binding site" evidence="10">
    <location>
        <position position="36"/>
    </location>
    <ligand>
        <name>substrate</name>
    </ligand>
</feature>
<dbReference type="GO" id="GO:0006094">
    <property type="term" value="P:gluconeogenesis"/>
    <property type="evidence" value="ECO:0007669"/>
    <property type="project" value="TreeGrafter"/>
</dbReference>
<dbReference type="GO" id="GO:0043531">
    <property type="term" value="F:ADP binding"/>
    <property type="evidence" value="ECO:0007669"/>
    <property type="project" value="TreeGrafter"/>
</dbReference>
<comment type="subcellular location">
    <subcellularLocation>
        <location evidence="10">Cytoplasm</location>
    </subcellularLocation>
</comment>
<dbReference type="GO" id="GO:0005829">
    <property type="term" value="C:cytosol"/>
    <property type="evidence" value="ECO:0007669"/>
    <property type="project" value="TreeGrafter"/>
</dbReference>
<dbReference type="GO" id="GO:0006096">
    <property type="term" value="P:glycolytic process"/>
    <property type="evidence" value="ECO:0007669"/>
    <property type="project" value="UniProtKB-UniRule"/>
</dbReference>
<keyword evidence="9 10" id="KW-0067">ATP-binding</keyword>
<feature type="binding site" evidence="10">
    <location>
        <position position="144"/>
    </location>
    <ligand>
        <name>substrate</name>
    </ligand>
</feature>
<feature type="binding site" evidence="10 11">
    <location>
        <begin position="315"/>
        <end position="318"/>
    </location>
    <ligand>
        <name>ATP</name>
        <dbReference type="ChEBI" id="CHEBI:30616"/>
    </ligand>
</feature>
<dbReference type="SUPFAM" id="SSF53748">
    <property type="entry name" value="Phosphoglycerate kinase"/>
    <property type="match status" value="1"/>
</dbReference>
<feature type="binding site" evidence="10 11">
    <location>
        <position position="193"/>
    </location>
    <ligand>
        <name>ATP</name>
        <dbReference type="ChEBI" id="CHEBI:30616"/>
    </ligand>
</feature>
<comment type="similarity">
    <text evidence="3 10 12">Belongs to the phosphoglycerate kinase family.</text>
</comment>
<evidence type="ECO:0000256" key="6">
    <source>
        <dbReference type="ARBA" id="ARBA00022679"/>
    </source>
</evidence>
<organism evidence="13 14">
    <name type="scientific">Candidatus Tagabacteria bacterium CG03_land_8_20_14_0_80_41_22</name>
    <dbReference type="NCBI Taxonomy" id="1975020"/>
    <lineage>
        <taxon>Bacteria</taxon>
        <taxon>Candidatus Tagaibacteriota</taxon>
    </lineage>
</organism>
<evidence type="ECO:0000313" key="13">
    <source>
        <dbReference type="EMBL" id="PIU99648.1"/>
    </source>
</evidence>
<name>A0A2M7B984_9BACT</name>
<comment type="caution">
    <text evidence="10">Lacks conserved residue(s) required for the propagation of feature annotation.</text>
</comment>
<evidence type="ECO:0000256" key="8">
    <source>
        <dbReference type="ARBA" id="ARBA00022777"/>
    </source>
</evidence>
<dbReference type="GO" id="GO:0005524">
    <property type="term" value="F:ATP binding"/>
    <property type="evidence" value="ECO:0007669"/>
    <property type="project" value="UniProtKB-KW"/>
</dbReference>
<dbReference type="InterPro" id="IPR036043">
    <property type="entry name" value="Phosphoglycerate_kinase_sf"/>
</dbReference>
<dbReference type="PIRSF" id="PIRSF000724">
    <property type="entry name" value="Pgk"/>
    <property type="match status" value="1"/>
</dbReference>
<feature type="binding site" evidence="10 11">
    <location>
        <position position="289"/>
    </location>
    <ligand>
        <name>ATP</name>
        <dbReference type="ChEBI" id="CHEBI:30616"/>
    </ligand>
</feature>
<dbReference type="EC" id="2.7.2.3" evidence="4 10"/>
<comment type="catalytic activity">
    <reaction evidence="1 10 12">
        <text>(2R)-3-phosphoglycerate + ATP = (2R)-3-phospho-glyceroyl phosphate + ADP</text>
        <dbReference type="Rhea" id="RHEA:14801"/>
        <dbReference type="ChEBI" id="CHEBI:30616"/>
        <dbReference type="ChEBI" id="CHEBI:57604"/>
        <dbReference type="ChEBI" id="CHEBI:58272"/>
        <dbReference type="ChEBI" id="CHEBI:456216"/>
        <dbReference type="EC" id="2.7.2.3"/>
    </reaction>
</comment>
<evidence type="ECO:0000256" key="7">
    <source>
        <dbReference type="ARBA" id="ARBA00022741"/>
    </source>
</evidence>
<evidence type="ECO:0000256" key="11">
    <source>
        <dbReference type="PIRSR" id="PIRSR000724-2"/>
    </source>
</evidence>
<reference evidence="14" key="1">
    <citation type="submission" date="2017-09" db="EMBL/GenBank/DDBJ databases">
        <title>Depth-based differentiation of microbial function through sediment-hosted aquifers and enrichment of novel symbionts in the deep terrestrial subsurface.</title>
        <authorList>
            <person name="Probst A.J."/>
            <person name="Ladd B."/>
            <person name="Jarett J.K."/>
            <person name="Geller-Mcgrath D.E."/>
            <person name="Sieber C.M.K."/>
            <person name="Emerson J.B."/>
            <person name="Anantharaman K."/>
            <person name="Thomas B.C."/>
            <person name="Malmstrom R."/>
            <person name="Stieglmeier M."/>
            <person name="Klingl A."/>
            <person name="Woyke T."/>
            <person name="Ryan C.M."/>
            <person name="Banfield J.F."/>
        </authorList>
    </citation>
    <scope>NUCLEOTIDE SEQUENCE [LARGE SCALE GENOMIC DNA]</scope>
</reference>
<dbReference type="Gene3D" id="3.40.50.1260">
    <property type="entry name" value="Phosphoglycerate kinase, N-terminal domain"/>
    <property type="match status" value="2"/>
</dbReference>
<keyword evidence="10" id="KW-0324">Glycolysis</keyword>
<comment type="caution">
    <text evidence="13">The sequence shown here is derived from an EMBL/GenBank/DDBJ whole genome shotgun (WGS) entry which is preliminary data.</text>
</comment>
<evidence type="ECO:0000256" key="2">
    <source>
        <dbReference type="ARBA" id="ARBA00004838"/>
    </source>
</evidence>
<dbReference type="Proteomes" id="UP000228561">
    <property type="component" value="Unassembled WGS sequence"/>
</dbReference>
<dbReference type="Pfam" id="PF00162">
    <property type="entry name" value="PGK"/>
    <property type="match status" value="1"/>
</dbReference>
<dbReference type="PANTHER" id="PTHR11406:SF23">
    <property type="entry name" value="PHOSPHOGLYCERATE KINASE 1, CHLOROPLASTIC-RELATED"/>
    <property type="match status" value="1"/>
</dbReference>
<sequence length="363" mass="39988">MNLQPVKKANLKGKRVLLRAGFDVPIKNGKVAEDFRIKKSLPTVRLLQYKGAKVIILSHLGENGVSLKPVANYLSRHFSNFKFISSILGKSAEKAISFMKEGDIIMLENLRLDKGEEKNDKNFAKKLAKMGDAYVNEAFSVSHRAHASIVGIPAHLPSFAGLLFENELSNLSKAFKPKHPFLLILGGVKFESKLNVLEKFVKIADKIFIGGALANNFFKLKRMNIDNSIVDTKVSVKKYLNNQKIILPIDFRTKKEMILDIGPKTIKEIMDLAKKSKFILWNGPMGNFEDKRFARGTEMTARAIVASPAVSIVGGGDTIAAAKKAGVIEQFSFVSTGGGAMLEFLAKGTLPGIEALIKSKKRI</sequence>
<proteinExistence type="inferred from homology"/>
<keyword evidence="10" id="KW-0963">Cytoplasm</keyword>
<protein>
    <recommendedName>
        <fullName evidence="5 10">Phosphoglycerate kinase</fullName>
        <ecNumber evidence="4 10">2.7.2.3</ecNumber>
    </recommendedName>
</protein>
<dbReference type="GO" id="GO:0004618">
    <property type="term" value="F:phosphoglycerate kinase activity"/>
    <property type="evidence" value="ECO:0007669"/>
    <property type="project" value="UniProtKB-UniRule"/>
</dbReference>
<evidence type="ECO:0000256" key="10">
    <source>
        <dbReference type="HAMAP-Rule" id="MF_00145"/>
    </source>
</evidence>
<dbReference type="PANTHER" id="PTHR11406">
    <property type="entry name" value="PHOSPHOGLYCERATE KINASE"/>
    <property type="match status" value="1"/>
</dbReference>
<dbReference type="InterPro" id="IPR001576">
    <property type="entry name" value="Phosphoglycerate_kinase"/>
</dbReference>